<keyword evidence="2" id="KW-1185">Reference proteome</keyword>
<comment type="caution">
    <text evidence="1">The sequence shown here is derived from an EMBL/GenBank/DDBJ whole genome shotgun (WGS) entry which is preliminary data.</text>
</comment>
<gene>
    <name evidence="1" type="ORF">F7725_000744</name>
</gene>
<accession>A0A7J5ZHL8</accession>
<dbReference type="Proteomes" id="UP000518266">
    <property type="component" value="Unassembled WGS sequence"/>
</dbReference>
<evidence type="ECO:0000313" key="2">
    <source>
        <dbReference type="Proteomes" id="UP000518266"/>
    </source>
</evidence>
<dbReference type="AlphaFoldDB" id="A0A7J5ZHL8"/>
<protein>
    <submittedName>
        <fullName evidence="1">Uncharacterized protein</fullName>
    </submittedName>
</protein>
<proteinExistence type="predicted"/>
<sequence length="236" mass="25903">MVLQWDCVKTRDGNQSEAIPAHDLSAQLGHLDLMSDCEEWLYLSGDPGAGGARSLLLLLKEAPLPGHLVQQEQSPLGDERGSGRETASVLEARRGLSESGGSWDLCTRWRRNLYRVRWRQSCSTRNTGGNALLCSSSMSPSSSTLASPPQSPTSFCLLSVSTCLILLLSSRVRSISTKFEVGPEVHGDFVLRAQQRAKDGVSRHPNTTKTRSLEFPPEVQNLEVQVFDLNQGQIIE</sequence>
<feature type="non-terminal residue" evidence="1">
    <location>
        <position position="1"/>
    </location>
</feature>
<dbReference type="OrthoDB" id="10545886at2759"/>
<evidence type="ECO:0000313" key="1">
    <source>
        <dbReference type="EMBL" id="KAF3860489.1"/>
    </source>
</evidence>
<organism evidence="1 2">
    <name type="scientific">Dissostichus mawsoni</name>
    <name type="common">Antarctic cod</name>
    <dbReference type="NCBI Taxonomy" id="36200"/>
    <lineage>
        <taxon>Eukaryota</taxon>
        <taxon>Metazoa</taxon>
        <taxon>Chordata</taxon>
        <taxon>Craniata</taxon>
        <taxon>Vertebrata</taxon>
        <taxon>Euteleostomi</taxon>
        <taxon>Actinopterygii</taxon>
        <taxon>Neopterygii</taxon>
        <taxon>Teleostei</taxon>
        <taxon>Neoteleostei</taxon>
        <taxon>Acanthomorphata</taxon>
        <taxon>Eupercaria</taxon>
        <taxon>Perciformes</taxon>
        <taxon>Notothenioidei</taxon>
        <taxon>Nototheniidae</taxon>
        <taxon>Dissostichus</taxon>
    </lineage>
</organism>
<name>A0A7J5ZHL8_DISMA</name>
<reference evidence="1 2" key="1">
    <citation type="submission" date="2020-03" db="EMBL/GenBank/DDBJ databases">
        <title>Dissostichus mawsoni Genome sequencing and assembly.</title>
        <authorList>
            <person name="Park H."/>
        </authorList>
    </citation>
    <scope>NUCLEOTIDE SEQUENCE [LARGE SCALE GENOMIC DNA]</scope>
    <source>
        <strain evidence="1">DM0001</strain>
        <tissue evidence="1">Muscle</tissue>
    </source>
</reference>
<dbReference type="EMBL" id="JAAKFY010000002">
    <property type="protein sequence ID" value="KAF3860489.1"/>
    <property type="molecule type" value="Genomic_DNA"/>
</dbReference>